<name>A0A366GYY3_9BURK</name>
<evidence type="ECO:0000313" key="1">
    <source>
        <dbReference type="EMBL" id="RBP33634.1"/>
    </source>
</evidence>
<reference evidence="1 2" key="1">
    <citation type="submission" date="2018-06" db="EMBL/GenBank/DDBJ databases">
        <title>Genomic Encyclopedia of Type Strains, Phase IV (KMG-IV): sequencing the most valuable type-strain genomes for metagenomic binning, comparative biology and taxonomic classification.</title>
        <authorList>
            <person name="Goeker M."/>
        </authorList>
    </citation>
    <scope>NUCLEOTIDE SEQUENCE [LARGE SCALE GENOMIC DNA]</scope>
    <source>
        <strain evidence="1 2">DSM 25520</strain>
    </source>
</reference>
<evidence type="ECO:0000313" key="2">
    <source>
        <dbReference type="Proteomes" id="UP000253628"/>
    </source>
</evidence>
<sequence length="223" mass="23758">MATPSIHEFGTAPQHANDGYQIATLAYGSDEVVLGVFVNQDVRLVRGPSVHGQPGHYEFAVMLPNRDAAQRPTAALTETGTALTVINGLQSALAQLLLVKGHLAGLMAENQANFDQLPEGLHKSNIELQSEIDVSPELELRDCLDDLITDLCEALAGFSPNTLAEVLVNETMPVNDAQKQPFKALSASLATMMELASLKYGNGSPEFNEAYAVAKGLLAGQSE</sequence>
<comment type="caution">
    <text evidence="1">The sequence shown here is derived from an EMBL/GenBank/DDBJ whole genome shotgun (WGS) entry which is preliminary data.</text>
</comment>
<dbReference type="Proteomes" id="UP000253628">
    <property type="component" value="Unassembled WGS sequence"/>
</dbReference>
<proteinExistence type="predicted"/>
<dbReference type="AlphaFoldDB" id="A0A366GYY3"/>
<accession>A0A366GYY3</accession>
<gene>
    <name evidence="1" type="ORF">DFR37_12625</name>
</gene>
<keyword evidence="2" id="KW-1185">Reference proteome</keyword>
<organism evidence="1 2">
    <name type="scientific">Eoetvoesiella caeni</name>
    <dbReference type="NCBI Taxonomy" id="645616"/>
    <lineage>
        <taxon>Bacteria</taxon>
        <taxon>Pseudomonadati</taxon>
        <taxon>Pseudomonadota</taxon>
        <taxon>Betaproteobacteria</taxon>
        <taxon>Burkholderiales</taxon>
        <taxon>Alcaligenaceae</taxon>
        <taxon>Eoetvoesiella</taxon>
    </lineage>
</organism>
<dbReference type="EMBL" id="QNRQ01000026">
    <property type="protein sequence ID" value="RBP33634.1"/>
    <property type="molecule type" value="Genomic_DNA"/>
</dbReference>
<protein>
    <submittedName>
        <fullName evidence="1">Uncharacterized protein</fullName>
    </submittedName>
</protein>
<dbReference type="RefSeq" id="WP_113935349.1">
    <property type="nucleotide sequence ID" value="NZ_JACCEU010000023.1"/>
</dbReference>